<keyword evidence="9 12" id="KW-0460">Magnesium</keyword>
<comment type="similarity">
    <text evidence="1">Belongs to the carbohydrate kinase pfkB family.</text>
</comment>
<evidence type="ECO:0000256" key="4">
    <source>
        <dbReference type="ARBA" id="ARBA00022679"/>
    </source>
</evidence>
<dbReference type="PRINTS" id="PR00990">
    <property type="entry name" value="RIBOKINASE"/>
</dbReference>
<comment type="subunit">
    <text evidence="12">Homodimer.</text>
</comment>
<keyword evidence="4 12" id="KW-0808">Transferase</keyword>
<comment type="caution">
    <text evidence="14">The sequence shown here is derived from an EMBL/GenBank/DDBJ whole genome shotgun (WGS) entry which is preliminary data.</text>
</comment>
<sequence>MFLVLGNATVDESMTVEAWPSPGQTVVVGPPRRDLGGKGANQALVLGRTGAPVRFVAAIGRDAEGDWIAARLAAEGLPESDLLRVEAATDRSMIFVNGAGENAIASTTAAACSIEPAMAAACVARLGPGDGLLMQGNLTLAATRAAFAAARQTGVRTVFNPSPVQPGFADLFALVDLLVLNEGEAAAFGGAGAPEEAAQALRRAGAGTVVLTLGGRGAVLADDAGADHVPARPVPVVDTTGAGDTFMGVLAAAVLHRGLPLRAAVAAAGAAAALTVQRQGTVSAFPSGEEIAGLLPG</sequence>
<evidence type="ECO:0000256" key="10">
    <source>
        <dbReference type="ARBA" id="ARBA00022958"/>
    </source>
</evidence>
<name>A0ABU0JF17_9HYPH</name>
<dbReference type="HAMAP" id="MF_01987">
    <property type="entry name" value="Ribokinase"/>
    <property type="match status" value="1"/>
</dbReference>
<dbReference type="SUPFAM" id="SSF53613">
    <property type="entry name" value="Ribokinase-like"/>
    <property type="match status" value="1"/>
</dbReference>
<keyword evidence="7 12" id="KW-0418">Kinase</keyword>
<dbReference type="PROSITE" id="PS00583">
    <property type="entry name" value="PFKB_KINASES_1"/>
    <property type="match status" value="1"/>
</dbReference>
<evidence type="ECO:0000256" key="11">
    <source>
        <dbReference type="ARBA" id="ARBA00023277"/>
    </source>
</evidence>
<feature type="binding site" evidence="12">
    <location>
        <position position="275"/>
    </location>
    <ligand>
        <name>K(+)</name>
        <dbReference type="ChEBI" id="CHEBI:29103"/>
    </ligand>
</feature>
<evidence type="ECO:0000256" key="2">
    <source>
        <dbReference type="ARBA" id="ARBA00012035"/>
    </source>
</evidence>
<comment type="pathway">
    <text evidence="12">Carbohydrate metabolism; D-ribose degradation; D-ribose 5-phosphate from beta-D-ribopyranose: step 2/2.</text>
</comment>
<keyword evidence="11 12" id="KW-0119">Carbohydrate metabolism</keyword>
<comment type="caution">
    <text evidence="12">Lacks conserved residue(s) required for the propagation of feature annotation.</text>
</comment>
<feature type="binding site" evidence="12">
    <location>
        <position position="238"/>
    </location>
    <ligand>
        <name>K(+)</name>
        <dbReference type="ChEBI" id="CHEBI:29103"/>
    </ligand>
</feature>
<reference evidence="14 15" key="1">
    <citation type="submission" date="2023-07" db="EMBL/GenBank/DDBJ databases">
        <title>Genomic Encyclopedia of Type Strains, Phase IV (KMG-IV): sequencing the most valuable type-strain genomes for metagenomic binning, comparative biology and taxonomic classification.</title>
        <authorList>
            <person name="Goeker M."/>
        </authorList>
    </citation>
    <scope>NUCLEOTIDE SEQUENCE [LARGE SCALE GENOMIC DNA]</scope>
    <source>
        <strain evidence="14 15">DSM 19619</strain>
    </source>
</reference>
<evidence type="ECO:0000256" key="5">
    <source>
        <dbReference type="ARBA" id="ARBA00022723"/>
    </source>
</evidence>
<accession>A0ABU0JF17</accession>
<proteinExistence type="inferred from homology"/>
<feature type="binding site" evidence="12">
    <location>
        <begin position="9"/>
        <end position="11"/>
    </location>
    <ligand>
        <name>substrate</name>
    </ligand>
</feature>
<keyword evidence="10 12" id="KW-0630">Potassium</keyword>
<dbReference type="Pfam" id="PF00294">
    <property type="entry name" value="PfkB"/>
    <property type="match status" value="1"/>
</dbReference>
<evidence type="ECO:0000256" key="6">
    <source>
        <dbReference type="ARBA" id="ARBA00022741"/>
    </source>
</evidence>
<evidence type="ECO:0000256" key="12">
    <source>
        <dbReference type="HAMAP-Rule" id="MF_01987"/>
    </source>
</evidence>
<keyword evidence="8 12" id="KW-0067">ATP-binding</keyword>
<dbReference type="Gene3D" id="3.40.1190.20">
    <property type="match status" value="1"/>
</dbReference>
<dbReference type="InterPro" id="IPR002139">
    <property type="entry name" value="Ribo/fructo_kinase"/>
</dbReference>
<protein>
    <recommendedName>
        <fullName evidence="3 12">Ribokinase</fullName>
        <shortName evidence="12">RK</shortName>
        <ecNumber evidence="2 12">2.7.1.15</ecNumber>
    </recommendedName>
</protein>
<dbReference type="PANTHER" id="PTHR10584:SF166">
    <property type="entry name" value="RIBOKINASE"/>
    <property type="match status" value="1"/>
</dbReference>
<dbReference type="InterPro" id="IPR011611">
    <property type="entry name" value="PfkB_dom"/>
</dbReference>
<dbReference type="EMBL" id="JAUSVX010000011">
    <property type="protein sequence ID" value="MDQ0472200.1"/>
    <property type="molecule type" value="Genomic_DNA"/>
</dbReference>
<dbReference type="RefSeq" id="WP_307278638.1">
    <property type="nucleotide sequence ID" value="NZ_JAUSVX010000011.1"/>
</dbReference>
<keyword evidence="6 12" id="KW-0547">Nucleotide-binding</keyword>
<evidence type="ECO:0000259" key="13">
    <source>
        <dbReference type="Pfam" id="PF00294"/>
    </source>
</evidence>
<comment type="catalytic activity">
    <reaction evidence="12">
        <text>D-ribose + ATP = D-ribose 5-phosphate + ADP + H(+)</text>
        <dbReference type="Rhea" id="RHEA:13697"/>
        <dbReference type="ChEBI" id="CHEBI:15378"/>
        <dbReference type="ChEBI" id="CHEBI:30616"/>
        <dbReference type="ChEBI" id="CHEBI:47013"/>
        <dbReference type="ChEBI" id="CHEBI:78346"/>
        <dbReference type="ChEBI" id="CHEBI:456216"/>
        <dbReference type="EC" id="2.7.1.15"/>
    </reaction>
</comment>
<evidence type="ECO:0000256" key="9">
    <source>
        <dbReference type="ARBA" id="ARBA00022842"/>
    </source>
</evidence>
<comment type="cofactor">
    <cofactor evidence="12">
        <name>Mg(2+)</name>
        <dbReference type="ChEBI" id="CHEBI:18420"/>
    </cofactor>
    <text evidence="12">Requires a divalent cation, most likely magnesium in vivo, as an electrophilic catalyst to aid phosphoryl group transfer. It is the chelate of the metal and the nucleotide that is the actual substrate.</text>
</comment>
<feature type="binding site" evidence="12">
    <location>
        <begin position="212"/>
        <end position="217"/>
    </location>
    <ligand>
        <name>ATP</name>
        <dbReference type="ChEBI" id="CHEBI:30616"/>
    </ligand>
</feature>
<evidence type="ECO:0000313" key="15">
    <source>
        <dbReference type="Proteomes" id="UP001242480"/>
    </source>
</evidence>
<evidence type="ECO:0000256" key="3">
    <source>
        <dbReference type="ARBA" id="ARBA00016943"/>
    </source>
</evidence>
<comment type="function">
    <text evidence="12">Catalyzes the phosphorylation of ribose at O-5 in a reaction requiring ATP and magnesium. The resulting D-ribose-5-phosphate can then be used either for sythesis of nucleotides, histidine, and tryptophan, or as a component of the pentose phosphate pathway.</text>
</comment>
<dbReference type="InterPro" id="IPR029056">
    <property type="entry name" value="Ribokinase-like"/>
</dbReference>
<feature type="binding site" evidence="12">
    <location>
        <position position="244"/>
    </location>
    <ligand>
        <name>substrate</name>
    </ligand>
</feature>
<dbReference type="Proteomes" id="UP001242480">
    <property type="component" value="Unassembled WGS sequence"/>
</dbReference>
<feature type="binding site" evidence="12">
    <location>
        <position position="240"/>
    </location>
    <ligand>
        <name>K(+)</name>
        <dbReference type="ChEBI" id="CHEBI:29103"/>
    </ligand>
</feature>
<feature type="binding site" evidence="12">
    <location>
        <position position="280"/>
    </location>
    <ligand>
        <name>K(+)</name>
        <dbReference type="ChEBI" id="CHEBI:29103"/>
    </ligand>
</feature>
<organism evidence="14 15">
    <name type="scientific">Labrys wisconsinensis</name>
    <dbReference type="NCBI Taxonomy" id="425677"/>
    <lineage>
        <taxon>Bacteria</taxon>
        <taxon>Pseudomonadati</taxon>
        <taxon>Pseudomonadota</taxon>
        <taxon>Alphaproteobacteria</taxon>
        <taxon>Hyphomicrobiales</taxon>
        <taxon>Xanthobacteraceae</taxon>
        <taxon>Labrys</taxon>
    </lineage>
</organism>
<comment type="subcellular location">
    <subcellularLocation>
        <location evidence="12">Cytoplasm</location>
    </subcellularLocation>
</comment>
<feature type="binding site" evidence="12">
    <location>
        <begin position="243"/>
        <end position="244"/>
    </location>
    <ligand>
        <name>ATP</name>
        <dbReference type="ChEBI" id="CHEBI:30616"/>
    </ligand>
</feature>
<evidence type="ECO:0000256" key="8">
    <source>
        <dbReference type="ARBA" id="ARBA00022840"/>
    </source>
</evidence>
<gene>
    <name evidence="12" type="primary">rbsK</name>
    <name evidence="14" type="ORF">QO011_005229</name>
</gene>
<dbReference type="InterPro" id="IPR002173">
    <property type="entry name" value="Carboh/pur_kinase_PfkB_CS"/>
</dbReference>
<feature type="domain" description="Carbohydrate kinase PfkB" evidence="13">
    <location>
        <begin position="4"/>
        <end position="285"/>
    </location>
</feature>
<evidence type="ECO:0000313" key="14">
    <source>
        <dbReference type="EMBL" id="MDQ0472200.1"/>
    </source>
</evidence>
<dbReference type="EC" id="2.7.1.15" evidence="2 12"/>
<evidence type="ECO:0000256" key="7">
    <source>
        <dbReference type="ARBA" id="ARBA00022777"/>
    </source>
</evidence>
<feature type="binding site" evidence="12">
    <location>
        <position position="278"/>
    </location>
    <ligand>
        <name>K(+)</name>
        <dbReference type="ChEBI" id="CHEBI:29103"/>
    </ligand>
</feature>
<comment type="activity regulation">
    <text evidence="12">Activated by a monovalent cation that binds near, but not in, the active site. The most likely occupant of the site in vivo is potassium. Ion binding induces a conformational change that may alter substrate affinity.</text>
</comment>
<comment type="similarity">
    <text evidence="12">Belongs to the carbohydrate kinase PfkB family. Ribokinase subfamily.</text>
</comment>
<feature type="binding site" evidence="12">
    <location>
        <begin position="37"/>
        <end position="41"/>
    </location>
    <ligand>
        <name>substrate</name>
    </ligand>
</feature>
<feature type="binding site" evidence="12">
    <location>
        <position position="181"/>
    </location>
    <ligand>
        <name>ATP</name>
        <dbReference type="ChEBI" id="CHEBI:30616"/>
    </ligand>
</feature>
<dbReference type="GO" id="GO:0004747">
    <property type="term" value="F:ribokinase activity"/>
    <property type="evidence" value="ECO:0007669"/>
    <property type="project" value="UniProtKB-EC"/>
</dbReference>
<keyword evidence="15" id="KW-1185">Reference proteome</keyword>
<dbReference type="InterPro" id="IPR011877">
    <property type="entry name" value="Ribokinase"/>
</dbReference>
<keyword evidence="5 12" id="KW-0479">Metal-binding</keyword>
<dbReference type="PANTHER" id="PTHR10584">
    <property type="entry name" value="SUGAR KINASE"/>
    <property type="match status" value="1"/>
</dbReference>
<feature type="active site" description="Proton acceptor" evidence="12">
    <location>
        <position position="244"/>
    </location>
</feature>
<evidence type="ECO:0000256" key="1">
    <source>
        <dbReference type="ARBA" id="ARBA00005380"/>
    </source>
</evidence>
<keyword evidence="12" id="KW-0963">Cytoplasm</keyword>